<dbReference type="Gene3D" id="3.30.390.30">
    <property type="match status" value="1"/>
</dbReference>
<keyword evidence="2 10" id="KW-0285">Flavoprotein</keyword>
<dbReference type="GO" id="GO:0050660">
    <property type="term" value="F:flavin adenine dinucleotide binding"/>
    <property type="evidence" value="ECO:0007669"/>
    <property type="project" value="TreeGrafter"/>
</dbReference>
<feature type="domain" description="Pyridine nucleotide-disulphide oxidoreductase dimerisation" evidence="12">
    <location>
        <begin position="381"/>
        <end position="489"/>
    </location>
</feature>
<keyword evidence="6" id="KW-1015">Disulfide bond</keyword>
<keyword evidence="17" id="KW-1185">Reference proteome</keyword>
<evidence type="ECO:0000256" key="4">
    <source>
        <dbReference type="ARBA" id="ARBA00022857"/>
    </source>
</evidence>
<feature type="disulfide bond" description="Redox-active" evidence="9">
    <location>
        <begin position="77"/>
        <end position="82"/>
    </location>
</feature>
<dbReference type="SUPFAM" id="SSF55424">
    <property type="entry name" value="FAD/NAD-linked reductases, dimerisation (C-terminal) domain"/>
    <property type="match status" value="1"/>
</dbReference>
<comment type="caution">
    <text evidence="14">The sequence shown here is derived from an EMBL/GenBank/DDBJ whole genome shotgun (WGS) entry which is preliminary data.</text>
</comment>
<feature type="compositionally biased region" description="Polar residues" evidence="11">
    <location>
        <begin position="8"/>
        <end position="19"/>
    </location>
</feature>
<dbReference type="EMBL" id="LJSX01000010">
    <property type="protein sequence ID" value="KPQ11041.1"/>
    <property type="molecule type" value="Genomic_DNA"/>
</dbReference>
<feature type="region of interest" description="Disordered" evidence="11">
    <location>
        <begin position="1"/>
        <end position="33"/>
    </location>
</feature>
<dbReference type="PRINTS" id="PR00411">
    <property type="entry name" value="PNDRDTASEI"/>
</dbReference>
<dbReference type="GO" id="GO:0016668">
    <property type="term" value="F:oxidoreductase activity, acting on a sulfur group of donors, NAD(P) as acceptor"/>
    <property type="evidence" value="ECO:0007669"/>
    <property type="project" value="InterPro"/>
</dbReference>
<dbReference type="PANTHER" id="PTHR43014:SF2">
    <property type="entry name" value="MERCURIC REDUCTASE"/>
    <property type="match status" value="1"/>
</dbReference>
<keyword evidence="8" id="KW-0520">NAD</keyword>
<dbReference type="GO" id="GO:0003955">
    <property type="term" value="F:NAD(P)H dehydrogenase (quinone) activity"/>
    <property type="evidence" value="ECO:0007669"/>
    <property type="project" value="TreeGrafter"/>
</dbReference>
<evidence type="ECO:0000256" key="8">
    <source>
        <dbReference type="PIRSR" id="PIRSR000350-3"/>
    </source>
</evidence>
<organism evidence="14 16">
    <name type="scientific">Saliniramus fredricksonii</name>
    <dbReference type="NCBI Taxonomy" id="1653334"/>
    <lineage>
        <taxon>Bacteria</taxon>
        <taxon>Pseudomonadati</taxon>
        <taxon>Pseudomonadota</taxon>
        <taxon>Alphaproteobacteria</taxon>
        <taxon>Hyphomicrobiales</taxon>
        <taxon>Salinarimonadaceae</taxon>
        <taxon>Saliniramus</taxon>
    </lineage>
</organism>
<dbReference type="FunFam" id="3.30.390.30:FF:000001">
    <property type="entry name" value="Dihydrolipoyl dehydrogenase"/>
    <property type="match status" value="1"/>
</dbReference>
<keyword evidence="7 10" id="KW-0676">Redox-active center</keyword>
<evidence type="ECO:0000256" key="1">
    <source>
        <dbReference type="ARBA" id="ARBA00007532"/>
    </source>
</evidence>
<dbReference type="PATRIC" id="fig|1653334.4.peg.2647"/>
<dbReference type="SUPFAM" id="SSF51905">
    <property type="entry name" value="FAD/NAD(P)-binding domain"/>
    <property type="match status" value="1"/>
</dbReference>
<dbReference type="RefSeq" id="WP_238947037.1">
    <property type="nucleotide sequence ID" value="NZ_FMBM01000001.1"/>
</dbReference>
<evidence type="ECO:0000313" key="15">
    <source>
        <dbReference type="EMBL" id="SCC78005.1"/>
    </source>
</evidence>
<dbReference type="InterPro" id="IPR016156">
    <property type="entry name" value="FAD/NAD-linked_Rdtase_dimer_sf"/>
</dbReference>
<evidence type="ECO:0000256" key="3">
    <source>
        <dbReference type="ARBA" id="ARBA00022827"/>
    </source>
</evidence>
<protein>
    <submittedName>
        <fullName evidence="14">Mercuric reductase MerA</fullName>
    </submittedName>
    <submittedName>
        <fullName evidence="15">Pyruvate/2-oxoglutarate dehydrogenase complex, dihydrolipoamide dehydrogenase (E3) component</fullName>
    </submittedName>
</protein>
<dbReference type="Proteomes" id="UP000050497">
    <property type="component" value="Unassembled WGS sequence"/>
</dbReference>
<proteinExistence type="inferred from homology"/>
<feature type="binding site" evidence="8">
    <location>
        <position position="86"/>
    </location>
    <ligand>
        <name>FAD</name>
        <dbReference type="ChEBI" id="CHEBI:57692"/>
    </ligand>
</feature>
<comment type="cofactor">
    <cofactor evidence="8">
        <name>FAD</name>
        <dbReference type="ChEBI" id="CHEBI:57692"/>
    </cofactor>
    <text evidence="8">Binds 1 FAD per subunit.</text>
</comment>
<evidence type="ECO:0000259" key="13">
    <source>
        <dbReference type="Pfam" id="PF07992"/>
    </source>
</evidence>
<keyword evidence="3 8" id="KW-0274">FAD</keyword>
<dbReference type="PANTHER" id="PTHR43014">
    <property type="entry name" value="MERCURIC REDUCTASE"/>
    <property type="match status" value="1"/>
</dbReference>
<evidence type="ECO:0000256" key="2">
    <source>
        <dbReference type="ARBA" id="ARBA00022630"/>
    </source>
</evidence>
<sequence>MADDQATAKETATRPQAVTMQPGGDAAAPATGGRKREIRTDLCVIGAGSGGLSVAAIAASFGVPVVLVERGAMGGDCLNAGCVPSKSLIAAGERAHAMREAAAFGITAQEPQVDYTALRDHIRDVIAGIAPTDSQERFEAMGVTVLRESARFTGRDMVEAGDAVIRARRFVIATGARPAIPPIPGLAETPHHTNETIFDLTARPGHLIVIGGGPIGLELAQAHARLGARVSVVEAQDILAREERELAEVVEAQLRREGVAFHANAKVTAVSGEDGAVRITLAGGGDAGETVLEGTHLLVATGRKPVLDGLGLDAAGIRHDSSGIAVDQGLRTSNRRVYAIGDCAGGATGGYRFTHAANQHAGLVIRSALFRLRVKLDNAIIPRVTYTDPELAAVGLGEEEARKLHKGRIRVLRFPVAENDRARAERREAGHVKVITSHKGLVLGAAIAAPQAGELIALWTLAVTKKMKVQDIAGLVMAYPTLSEISKRAAVEFLKPSARMPSVRRLIRFLRVFG</sequence>
<feature type="binding site" evidence="8">
    <location>
        <position position="342"/>
    </location>
    <ligand>
        <name>FAD</name>
        <dbReference type="ChEBI" id="CHEBI:57692"/>
    </ligand>
</feature>
<dbReference type="Pfam" id="PF07992">
    <property type="entry name" value="Pyr_redox_2"/>
    <property type="match status" value="1"/>
</dbReference>
<dbReference type="Pfam" id="PF02852">
    <property type="entry name" value="Pyr_redox_dim"/>
    <property type="match status" value="1"/>
</dbReference>
<dbReference type="STRING" id="1653334.GA0071312_0028"/>
<name>A0A0P7X7F5_9HYPH</name>
<reference evidence="15 17" key="2">
    <citation type="submission" date="2016-08" db="EMBL/GenBank/DDBJ databases">
        <authorList>
            <person name="Varghese N."/>
            <person name="Submissions Spin"/>
        </authorList>
    </citation>
    <scope>NUCLEOTIDE SEQUENCE [LARGE SCALE GENOMIC DNA]</scope>
    <source>
        <strain evidence="15 17">HL-109</strain>
    </source>
</reference>
<dbReference type="EMBL" id="FMBM01000001">
    <property type="protein sequence ID" value="SCC78005.1"/>
    <property type="molecule type" value="Genomic_DNA"/>
</dbReference>
<keyword evidence="5 10" id="KW-0560">Oxidoreductase</keyword>
<feature type="binding site" evidence="8">
    <location>
        <position position="302"/>
    </location>
    <ligand>
        <name>NAD(+)</name>
        <dbReference type="ChEBI" id="CHEBI:57540"/>
    </ligand>
</feature>
<dbReference type="PROSITE" id="PS00076">
    <property type="entry name" value="PYRIDINE_REDOX_1"/>
    <property type="match status" value="1"/>
</dbReference>
<dbReference type="PIRSF" id="PIRSF000350">
    <property type="entry name" value="Mercury_reductase_MerA"/>
    <property type="match status" value="1"/>
</dbReference>
<feature type="compositionally biased region" description="Low complexity" evidence="11">
    <location>
        <begin position="22"/>
        <end position="32"/>
    </location>
</feature>
<evidence type="ECO:0000256" key="9">
    <source>
        <dbReference type="PIRSR" id="PIRSR000350-4"/>
    </source>
</evidence>
<evidence type="ECO:0000256" key="5">
    <source>
        <dbReference type="ARBA" id="ARBA00023002"/>
    </source>
</evidence>
<keyword evidence="15" id="KW-0670">Pyruvate</keyword>
<evidence type="ECO:0000313" key="16">
    <source>
        <dbReference type="Proteomes" id="UP000050497"/>
    </source>
</evidence>
<gene>
    <name evidence="14" type="primary">merA</name>
    <name evidence="15" type="ORF">GA0071312_0028</name>
    <name evidence="14" type="ORF">HLUCCO17_07850</name>
</gene>
<feature type="binding site" evidence="8">
    <location>
        <position position="234"/>
    </location>
    <ligand>
        <name>NAD(+)</name>
        <dbReference type="ChEBI" id="CHEBI:57540"/>
    </ligand>
</feature>
<dbReference type="InterPro" id="IPR004099">
    <property type="entry name" value="Pyr_nucl-diS_OxRdtase_dimer"/>
</dbReference>
<evidence type="ECO:0000256" key="10">
    <source>
        <dbReference type="RuleBase" id="RU003691"/>
    </source>
</evidence>
<dbReference type="Proteomes" id="UP000182800">
    <property type="component" value="Unassembled WGS sequence"/>
</dbReference>
<dbReference type="InterPro" id="IPR023753">
    <property type="entry name" value="FAD/NAD-binding_dom"/>
</dbReference>
<dbReference type="AlphaFoldDB" id="A0A0P7X7F5"/>
<dbReference type="InterPro" id="IPR036188">
    <property type="entry name" value="FAD/NAD-bd_sf"/>
</dbReference>
<keyword evidence="4" id="KW-0521">NADP</keyword>
<evidence type="ECO:0000256" key="11">
    <source>
        <dbReference type="SAM" id="MobiDB-lite"/>
    </source>
</evidence>
<dbReference type="InterPro" id="IPR012999">
    <property type="entry name" value="Pyr_OxRdtase_I_AS"/>
</dbReference>
<evidence type="ECO:0000259" key="12">
    <source>
        <dbReference type="Pfam" id="PF02852"/>
    </source>
</evidence>
<evidence type="ECO:0000256" key="6">
    <source>
        <dbReference type="ARBA" id="ARBA00023157"/>
    </source>
</evidence>
<evidence type="ECO:0000313" key="14">
    <source>
        <dbReference type="EMBL" id="KPQ11041.1"/>
    </source>
</evidence>
<comment type="similarity">
    <text evidence="1 10">Belongs to the class-I pyridine nucleotide-disulfide oxidoreductase family.</text>
</comment>
<dbReference type="InterPro" id="IPR001100">
    <property type="entry name" value="Pyr_nuc-diS_OxRdtase"/>
</dbReference>
<accession>A0A0P7X7F5</accession>
<dbReference type="Gene3D" id="3.50.50.60">
    <property type="entry name" value="FAD/NAD(P)-binding domain"/>
    <property type="match status" value="2"/>
</dbReference>
<feature type="domain" description="FAD/NAD(P)-binding" evidence="13">
    <location>
        <begin position="41"/>
        <end position="361"/>
    </location>
</feature>
<feature type="binding site" evidence="8">
    <location>
        <begin position="211"/>
        <end position="218"/>
    </location>
    <ligand>
        <name>NAD(+)</name>
        <dbReference type="ChEBI" id="CHEBI:57540"/>
    </ligand>
</feature>
<keyword evidence="8" id="KW-0547">Nucleotide-binding</keyword>
<evidence type="ECO:0000313" key="17">
    <source>
        <dbReference type="Proteomes" id="UP000182800"/>
    </source>
</evidence>
<dbReference type="PRINTS" id="PR00368">
    <property type="entry name" value="FADPNR"/>
</dbReference>
<evidence type="ECO:0000256" key="7">
    <source>
        <dbReference type="ARBA" id="ARBA00023284"/>
    </source>
</evidence>
<reference evidence="14 16" key="1">
    <citation type="submission" date="2015-09" db="EMBL/GenBank/DDBJ databases">
        <title>Identification and resolution of microdiversity through metagenomic sequencing of parallel consortia.</title>
        <authorList>
            <person name="Nelson W.C."/>
            <person name="Romine M.F."/>
            <person name="Lindemann S.R."/>
        </authorList>
    </citation>
    <scope>NUCLEOTIDE SEQUENCE [LARGE SCALE GENOMIC DNA]</scope>
    <source>
        <strain evidence="14">HL-109</strain>
    </source>
</reference>